<evidence type="ECO:0008006" key="4">
    <source>
        <dbReference type="Google" id="ProtNLM"/>
    </source>
</evidence>
<dbReference type="RefSeq" id="WP_129589792.1">
    <property type="nucleotide sequence ID" value="NZ_MQWA01000001.1"/>
</dbReference>
<evidence type="ECO:0000313" key="2">
    <source>
        <dbReference type="EMBL" id="PQJ29759.1"/>
    </source>
</evidence>
<proteinExistence type="predicted"/>
<gene>
    <name evidence="2" type="ORF">BSZ32_15580</name>
</gene>
<keyword evidence="1" id="KW-0732">Signal</keyword>
<name>A0A2S7U408_9BACT</name>
<dbReference type="AlphaFoldDB" id="A0A2S7U408"/>
<evidence type="ECO:0000313" key="3">
    <source>
        <dbReference type="Proteomes" id="UP000239907"/>
    </source>
</evidence>
<evidence type="ECO:0000256" key="1">
    <source>
        <dbReference type="SAM" id="SignalP"/>
    </source>
</evidence>
<feature type="chain" id="PRO_5015423821" description="Glycosyl-hydrolase 97 N-terminal domain-containing protein" evidence="1">
    <location>
        <begin position="22"/>
        <end position="122"/>
    </location>
</feature>
<protein>
    <recommendedName>
        <fullName evidence="4">Glycosyl-hydrolase 97 N-terminal domain-containing protein</fullName>
    </recommendedName>
</protein>
<keyword evidence="3" id="KW-1185">Reference proteome</keyword>
<reference evidence="2 3" key="1">
    <citation type="submission" date="2016-12" db="EMBL/GenBank/DDBJ databases">
        <title>Study of bacterial adaptation to deep sea.</title>
        <authorList>
            <person name="Song J."/>
            <person name="Yoshizawa S."/>
            <person name="Kogure K."/>
        </authorList>
    </citation>
    <scope>NUCLEOTIDE SEQUENCE [LARGE SCALE GENOMIC DNA]</scope>
    <source>
        <strain evidence="2 3">SAORIC-165</strain>
    </source>
</reference>
<dbReference type="EMBL" id="MQWA01000001">
    <property type="protein sequence ID" value="PQJ29759.1"/>
    <property type="molecule type" value="Genomic_DNA"/>
</dbReference>
<comment type="caution">
    <text evidence="2">The sequence shown here is derived from an EMBL/GenBank/DDBJ whole genome shotgun (WGS) entry which is preliminary data.</text>
</comment>
<feature type="signal peptide" evidence="1">
    <location>
        <begin position="1"/>
        <end position="21"/>
    </location>
</feature>
<accession>A0A2S7U408</accession>
<sequence>MMNRRIILTALSLLNAQSILAAEVTRAPYLQLATSDSMQIVWRTDGATAPVVRFGTTMDNLDNSVPLADIFGAYGRRQRCFWLSAVAGERGCVRAIKYSLVRSSCHWAKACGEVFLRYLRQG</sequence>
<organism evidence="2 3">
    <name type="scientific">Rubritalea profundi</name>
    <dbReference type="NCBI Taxonomy" id="1658618"/>
    <lineage>
        <taxon>Bacteria</taxon>
        <taxon>Pseudomonadati</taxon>
        <taxon>Verrucomicrobiota</taxon>
        <taxon>Verrucomicrobiia</taxon>
        <taxon>Verrucomicrobiales</taxon>
        <taxon>Rubritaleaceae</taxon>
        <taxon>Rubritalea</taxon>
    </lineage>
</organism>
<dbReference type="Proteomes" id="UP000239907">
    <property type="component" value="Unassembled WGS sequence"/>
</dbReference>